<evidence type="ECO:0000313" key="2">
    <source>
        <dbReference type="EMBL" id="COV09113.1"/>
    </source>
</evidence>
<sequence>MSSWAISSQALHGCEPSGVVVGNIEMSPNAGQPTDACVMLNPVECGLS</sequence>
<organism evidence="2 4">
    <name type="scientific">Mycobacterium tuberculosis</name>
    <dbReference type="NCBI Taxonomy" id="1773"/>
    <lineage>
        <taxon>Bacteria</taxon>
        <taxon>Bacillati</taxon>
        <taxon>Actinomycetota</taxon>
        <taxon>Actinomycetes</taxon>
        <taxon>Mycobacteriales</taxon>
        <taxon>Mycobacteriaceae</taxon>
        <taxon>Mycobacterium</taxon>
        <taxon>Mycobacterium tuberculosis complex</taxon>
    </lineage>
</organism>
<evidence type="ECO:0000313" key="3">
    <source>
        <dbReference type="EMBL" id="COX35104.1"/>
    </source>
</evidence>
<dbReference type="Proteomes" id="UP000039021">
    <property type="component" value="Unassembled WGS sequence"/>
</dbReference>
<gene>
    <name evidence="2" type="ORF">ERS007703_00496</name>
    <name evidence="3" type="ORF">ERS007739_01135</name>
    <name evidence="1" type="ORF">ERS027659_03646</name>
</gene>
<evidence type="ECO:0000313" key="5">
    <source>
        <dbReference type="Proteomes" id="UP000039021"/>
    </source>
</evidence>
<dbReference type="EMBL" id="CNFT01001102">
    <property type="protein sequence ID" value="CKS85352.1"/>
    <property type="molecule type" value="Genomic_DNA"/>
</dbReference>
<reference evidence="4 5" key="3">
    <citation type="submission" date="2015-03" db="EMBL/GenBank/DDBJ databases">
        <authorList>
            <consortium name="Pathogen Informatics"/>
        </authorList>
    </citation>
    <scope>NUCLEOTIDE SEQUENCE [LARGE SCALE GENOMIC DNA]</scope>
    <source>
        <strain evidence="1 6">Bir 185</strain>
        <strain evidence="4">K00500041</strain>
        <strain evidence="5">N09902308</strain>
    </source>
</reference>
<dbReference type="EMBL" id="CSBK01000397">
    <property type="protein sequence ID" value="COX35104.1"/>
    <property type="molecule type" value="Genomic_DNA"/>
</dbReference>
<name>A0A0U0T810_MYCTX</name>
<dbReference type="EMBL" id="CSAE01000029">
    <property type="protein sequence ID" value="COV09113.1"/>
    <property type="molecule type" value="Genomic_DNA"/>
</dbReference>
<dbReference type="Proteomes" id="UP000038802">
    <property type="component" value="Unassembled WGS sequence"/>
</dbReference>
<dbReference type="AlphaFoldDB" id="A0A0U0T810"/>
<protein>
    <submittedName>
        <fullName evidence="2">Uncharacterized protein</fullName>
    </submittedName>
</protein>
<reference evidence="3" key="1">
    <citation type="submission" date="2015-03" db="EMBL/GenBank/DDBJ databases">
        <authorList>
            <consortium name="Pathogen Informatics"/>
            <person name="Murphy D."/>
        </authorList>
    </citation>
    <scope>NUCLEOTIDE SEQUENCE</scope>
    <source>
        <strain evidence="3">N09902308</strain>
    </source>
</reference>
<evidence type="ECO:0000313" key="4">
    <source>
        <dbReference type="Proteomes" id="UP000038802"/>
    </source>
</evidence>
<dbReference type="Proteomes" id="UP000050164">
    <property type="component" value="Unassembled WGS sequence"/>
</dbReference>
<evidence type="ECO:0000313" key="1">
    <source>
        <dbReference type="EMBL" id="CKS85352.1"/>
    </source>
</evidence>
<evidence type="ECO:0000313" key="6">
    <source>
        <dbReference type="Proteomes" id="UP000050164"/>
    </source>
</evidence>
<accession>A0A0U0T810</accession>
<reference evidence="2" key="2">
    <citation type="submission" date="2015-03" db="EMBL/GenBank/DDBJ databases">
        <authorList>
            <person name="Murphy D."/>
        </authorList>
    </citation>
    <scope>NUCLEOTIDE SEQUENCE [LARGE SCALE GENOMIC DNA]</scope>
    <source>
        <strain evidence="2">K00500041</strain>
    </source>
</reference>
<proteinExistence type="predicted"/>